<sequence>MGIPAEFMGYDPMPESILRVREIEYPDSSAPIKLHDHRGNAADLLGYFGYKATRDETCPPPLIMR</sequence>
<reference evidence="1" key="1">
    <citation type="submission" date="2019-02" db="EMBL/GenBank/DDBJ databases">
        <authorList>
            <person name="Gruber-Vodicka R. H."/>
            <person name="Seah K. B. B."/>
        </authorList>
    </citation>
    <scope>NUCLEOTIDE SEQUENCE</scope>
    <source>
        <strain evidence="1">BECK_BZ163</strain>
    </source>
</reference>
<organism evidence="1">
    <name type="scientific">Candidatus Kentrum sp. FM</name>
    <dbReference type="NCBI Taxonomy" id="2126340"/>
    <lineage>
        <taxon>Bacteria</taxon>
        <taxon>Pseudomonadati</taxon>
        <taxon>Pseudomonadota</taxon>
        <taxon>Gammaproteobacteria</taxon>
        <taxon>Candidatus Kentrum</taxon>
    </lineage>
</organism>
<protein>
    <submittedName>
        <fullName evidence="1">Uncharacterized protein</fullName>
    </submittedName>
</protein>
<accession>A0A450SEJ1</accession>
<dbReference type="EMBL" id="CAADEZ010000091">
    <property type="protein sequence ID" value="VFJ51123.1"/>
    <property type="molecule type" value="Genomic_DNA"/>
</dbReference>
<dbReference type="AlphaFoldDB" id="A0A450SEJ1"/>
<gene>
    <name evidence="1" type="ORF">BECKFM1743A_GA0114220_100914</name>
</gene>
<proteinExistence type="predicted"/>
<evidence type="ECO:0000313" key="1">
    <source>
        <dbReference type="EMBL" id="VFJ51123.1"/>
    </source>
</evidence>
<name>A0A450SEJ1_9GAMM</name>